<feature type="region of interest" description="Disordered" evidence="1">
    <location>
        <begin position="74"/>
        <end position="263"/>
    </location>
</feature>
<feature type="compositionally biased region" description="Polar residues" evidence="1">
    <location>
        <begin position="205"/>
        <end position="221"/>
    </location>
</feature>
<dbReference type="EMBL" id="JELW01000012">
    <property type="protein sequence ID" value="EXV00590.1"/>
    <property type="molecule type" value="Genomic_DNA"/>
</dbReference>
<feature type="compositionally biased region" description="Basic and acidic residues" evidence="1">
    <location>
        <begin position="470"/>
        <end position="490"/>
    </location>
</feature>
<comment type="caution">
    <text evidence="2">The sequence shown here is derived from an EMBL/GenBank/DDBJ whole genome shotgun (WGS) entry which is preliminary data.</text>
</comment>
<feature type="compositionally biased region" description="Basic residues" evidence="1">
    <location>
        <begin position="446"/>
        <end position="455"/>
    </location>
</feature>
<organism evidence="2 3">
    <name type="scientific">Metarhizium robertsii</name>
    <dbReference type="NCBI Taxonomy" id="568076"/>
    <lineage>
        <taxon>Eukaryota</taxon>
        <taxon>Fungi</taxon>
        <taxon>Dikarya</taxon>
        <taxon>Ascomycota</taxon>
        <taxon>Pezizomycotina</taxon>
        <taxon>Sordariomycetes</taxon>
        <taxon>Hypocreomycetidae</taxon>
        <taxon>Hypocreales</taxon>
        <taxon>Clavicipitaceae</taxon>
        <taxon>Metarhizium</taxon>
    </lineage>
</organism>
<evidence type="ECO:0000313" key="3">
    <source>
        <dbReference type="Proteomes" id="UP000030151"/>
    </source>
</evidence>
<dbReference type="AlphaFoldDB" id="A0A014R062"/>
<dbReference type="eggNOG" id="ENOG502S317">
    <property type="taxonomic scope" value="Eukaryota"/>
</dbReference>
<dbReference type="OrthoDB" id="4174342at2759"/>
<feature type="region of interest" description="Disordered" evidence="1">
    <location>
        <begin position="1"/>
        <end position="30"/>
    </location>
</feature>
<sequence length="532" mass="58504">MMSPDTVSSLFPDRPIRPLPKRRLRERLPPEAADSIKCPVSTRENAPFFHYPPYTVKEAKEGSSQLTSVLSDLTQSGRLDDSNRAVTPQRYGVQSAAGEEVHTGARSTVAARTPPEILNLSGRQAARQEQPRQVEPQPPPSATPSLDGYDSFENTNNKKKRKIPSAGESSINGTHGHSNEMNGLGLSAATSPPVDDDHGTERSHAGSNTYQDSTSYASGNQGFSGPGRGRLGRSGNARTPLRTLPDGNTTWTSRGVKAGTTHWPAGSDSVGIISSAIANAGKLPPQGQENVSLLQQHSSASKSTPASAQFTFTCDSQVPGTVQWPGNHSRDDITTHGPDMHSNTNMNNSTSNDISQAATSSQSLRRTRRQLDRELKMAARRRRQIAEENLHENPPKPEDVWICEFCEYERIFGEPPKVLIRAFEIKDRRHRRKEADRKRLMEKAKAKSRKSKKPSKALNKGSSSGHHHPDHMPSDYIDDHQAPSMDHEQSHSTQSEEEYDDGVVDDQVYPQPYPLHQEGDGGGTQEQERVES</sequence>
<feature type="region of interest" description="Disordered" evidence="1">
    <location>
        <begin position="321"/>
        <end position="369"/>
    </location>
</feature>
<feature type="compositionally biased region" description="Basic and acidic residues" evidence="1">
    <location>
        <begin position="195"/>
        <end position="204"/>
    </location>
</feature>
<protein>
    <submittedName>
        <fullName evidence="2">Uncharacterized protein</fullName>
    </submittedName>
</protein>
<reference evidence="2 3" key="1">
    <citation type="submission" date="2014-02" db="EMBL/GenBank/DDBJ databases">
        <title>The genome sequence of the entomopathogenic fungus Metarhizium robertsii ARSEF 2575.</title>
        <authorList>
            <person name="Giuliano Garisto Donzelli B."/>
            <person name="Roe B.A."/>
            <person name="Macmil S.L."/>
            <person name="Krasnoff S.B."/>
            <person name="Gibson D.M."/>
        </authorList>
    </citation>
    <scope>NUCLEOTIDE SEQUENCE [LARGE SCALE GENOMIC DNA]</scope>
    <source>
        <strain evidence="2 3">ARSEF 2575</strain>
    </source>
</reference>
<feature type="compositionally biased region" description="Basic and acidic residues" evidence="1">
    <location>
        <begin position="429"/>
        <end position="445"/>
    </location>
</feature>
<dbReference type="Proteomes" id="UP000030151">
    <property type="component" value="Unassembled WGS sequence"/>
</dbReference>
<name>A0A014R062_9HYPO</name>
<evidence type="ECO:0000256" key="1">
    <source>
        <dbReference type="SAM" id="MobiDB-lite"/>
    </source>
</evidence>
<accession>A0A014R062</accession>
<gene>
    <name evidence="2" type="ORF">X797_006307</name>
</gene>
<proteinExistence type="predicted"/>
<feature type="compositionally biased region" description="Low complexity" evidence="1">
    <location>
        <begin position="342"/>
        <end position="364"/>
    </location>
</feature>
<feature type="compositionally biased region" description="Polar residues" evidence="1">
    <location>
        <begin position="167"/>
        <end position="181"/>
    </location>
</feature>
<feature type="compositionally biased region" description="Acidic residues" evidence="1">
    <location>
        <begin position="495"/>
        <end position="504"/>
    </location>
</feature>
<feature type="region of interest" description="Disordered" evidence="1">
    <location>
        <begin position="429"/>
        <end position="532"/>
    </location>
</feature>
<evidence type="ECO:0000313" key="2">
    <source>
        <dbReference type="EMBL" id="EXV00590.1"/>
    </source>
</evidence>
<dbReference type="HOGENOM" id="CLU_017965_0_1_1"/>